<gene>
    <name evidence="2" type="ORF">GWR20_18005</name>
</gene>
<proteinExistence type="predicted"/>
<organism evidence="2 3">
    <name type="scientific">Mycolicibacter kumamotonensis</name>
    <dbReference type="NCBI Taxonomy" id="354243"/>
    <lineage>
        <taxon>Bacteria</taxon>
        <taxon>Bacillati</taxon>
        <taxon>Actinomycetota</taxon>
        <taxon>Actinomycetes</taxon>
        <taxon>Mycobacteriales</taxon>
        <taxon>Mycobacteriaceae</taxon>
        <taxon>Mycolicibacter</taxon>
    </lineage>
</organism>
<comment type="caution">
    <text evidence="2">The sequence shown here is derived from an EMBL/GenBank/DDBJ whole genome shotgun (WGS) entry which is preliminary data.</text>
</comment>
<feature type="transmembrane region" description="Helical" evidence="1">
    <location>
        <begin position="118"/>
        <end position="139"/>
    </location>
</feature>
<keyword evidence="1" id="KW-0472">Membrane</keyword>
<keyword evidence="1" id="KW-1133">Transmembrane helix</keyword>
<protein>
    <submittedName>
        <fullName evidence="2">Uncharacterized protein</fullName>
    </submittedName>
</protein>
<dbReference type="EMBL" id="JAACYR010000072">
    <property type="protein sequence ID" value="NDJ91019.1"/>
    <property type="molecule type" value="Genomic_DNA"/>
</dbReference>
<accession>A0A7K3LF83</accession>
<feature type="transmembrane region" description="Helical" evidence="1">
    <location>
        <begin position="151"/>
        <end position="172"/>
    </location>
</feature>
<feature type="transmembrane region" description="Helical" evidence="1">
    <location>
        <begin position="59"/>
        <end position="78"/>
    </location>
</feature>
<dbReference type="RefSeq" id="WP_083082083.1">
    <property type="nucleotide sequence ID" value="NZ_JAACYR010000072.1"/>
</dbReference>
<evidence type="ECO:0000313" key="2">
    <source>
        <dbReference type="EMBL" id="NDJ91019.1"/>
    </source>
</evidence>
<dbReference type="AlphaFoldDB" id="A0A7K3LF83"/>
<dbReference type="Proteomes" id="UP000466523">
    <property type="component" value="Unassembled WGS sequence"/>
</dbReference>
<name>A0A7K3LF83_9MYCO</name>
<sequence length="175" mass="17754">MNDVAAGVAGPNDPPQRPAALALWDQRASFKPFVVAGATAIVTGGALAAAIAAPSPTRHGVWAVAYLVLVLGVGQLVLGAGQALLAAEPLTPGAAALTSAAFNLSGAAIVLGVVTDRIVVFDIGAAVLFVVLVWLLYVVRRPARRGWALIAYRLFVAALIVSIPIGTLITTAGRS</sequence>
<reference evidence="2 3" key="1">
    <citation type="submission" date="2020-01" db="EMBL/GenBank/DDBJ databases">
        <authorList>
            <person name="Sanchez-Estrada R."/>
            <person name="Gonzalez-Y-Merchand J.A."/>
            <person name="Rivera-Gutierrez S."/>
        </authorList>
    </citation>
    <scope>NUCLEOTIDE SEQUENCE [LARGE SCALE GENOMIC DNA]</scope>
    <source>
        <strain evidence="2 3">CST 7247</strain>
    </source>
</reference>
<evidence type="ECO:0000256" key="1">
    <source>
        <dbReference type="SAM" id="Phobius"/>
    </source>
</evidence>
<evidence type="ECO:0000313" key="3">
    <source>
        <dbReference type="Proteomes" id="UP000466523"/>
    </source>
</evidence>
<keyword evidence="1" id="KW-0812">Transmembrane</keyword>
<feature type="transmembrane region" description="Helical" evidence="1">
    <location>
        <begin position="33"/>
        <end position="53"/>
    </location>
</feature>
<feature type="transmembrane region" description="Helical" evidence="1">
    <location>
        <begin position="90"/>
        <end position="112"/>
    </location>
</feature>